<protein>
    <submittedName>
        <fullName evidence="2">Uncharacterized protein</fullName>
    </submittedName>
</protein>
<gene>
    <name evidence="2" type="ORF">SKAU_G00303340</name>
</gene>
<feature type="region of interest" description="Disordered" evidence="1">
    <location>
        <begin position="36"/>
        <end position="59"/>
    </location>
</feature>
<keyword evidence="3" id="KW-1185">Reference proteome</keyword>
<reference evidence="2" key="1">
    <citation type="journal article" date="2023" name="Science">
        <title>Genome structures resolve the early diversification of teleost fishes.</title>
        <authorList>
            <person name="Parey E."/>
            <person name="Louis A."/>
            <person name="Montfort J."/>
            <person name="Bouchez O."/>
            <person name="Roques C."/>
            <person name="Iampietro C."/>
            <person name="Lluch J."/>
            <person name="Castinel A."/>
            <person name="Donnadieu C."/>
            <person name="Desvignes T."/>
            <person name="Floi Bucao C."/>
            <person name="Jouanno E."/>
            <person name="Wen M."/>
            <person name="Mejri S."/>
            <person name="Dirks R."/>
            <person name="Jansen H."/>
            <person name="Henkel C."/>
            <person name="Chen W.J."/>
            <person name="Zahm M."/>
            <person name="Cabau C."/>
            <person name="Klopp C."/>
            <person name="Thompson A.W."/>
            <person name="Robinson-Rechavi M."/>
            <person name="Braasch I."/>
            <person name="Lecointre G."/>
            <person name="Bobe J."/>
            <person name="Postlethwait J.H."/>
            <person name="Berthelot C."/>
            <person name="Roest Crollius H."/>
            <person name="Guiguen Y."/>
        </authorList>
    </citation>
    <scope>NUCLEOTIDE SEQUENCE</scope>
    <source>
        <strain evidence="2">WJC10195</strain>
    </source>
</reference>
<dbReference type="EMBL" id="JAINUF010000012">
    <property type="protein sequence ID" value="KAJ8346141.1"/>
    <property type="molecule type" value="Genomic_DNA"/>
</dbReference>
<dbReference type="AlphaFoldDB" id="A0A9Q1EW78"/>
<name>A0A9Q1EW78_SYNKA</name>
<evidence type="ECO:0000313" key="2">
    <source>
        <dbReference type="EMBL" id="KAJ8346141.1"/>
    </source>
</evidence>
<comment type="caution">
    <text evidence="2">The sequence shown here is derived from an EMBL/GenBank/DDBJ whole genome shotgun (WGS) entry which is preliminary data.</text>
</comment>
<organism evidence="2 3">
    <name type="scientific">Synaphobranchus kaupii</name>
    <name type="common">Kaup's arrowtooth eel</name>
    <dbReference type="NCBI Taxonomy" id="118154"/>
    <lineage>
        <taxon>Eukaryota</taxon>
        <taxon>Metazoa</taxon>
        <taxon>Chordata</taxon>
        <taxon>Craniata</taxon>
        <taxon>Vertebrata</taxon>
        <taxon>Euteleostomi</taxon>
        <taxon>Actinopterygii</taxon>
        <taxon>Neopterygii</taxon>
        <taxon>Teleostei</taxon>
        <taxon>Anguilliformes</taxon>
        <taxon>Synaphobranchidae</taxon>
        <taxon>Synaphobranchus</taxon>
    </lineage>
</organism>
<evidence type="ECO:0000313" key="3">
    <source>
        <dbReference type="Proteomes" id="UP001152622"/>
    </source>
</evidence>
<evidence type="ECO:0000256" key="1">
    <source>
        <dbReference type="SAM" id="MobiDB-lite"/>
    </source>
</evidence>
<dbReference type="Proteomes" id="UP001152622">
    <property type="component" value="Chromosome 12"/>
</dbReference>
<sequence length="81" mass="8333">MPAGCSLPAKLSSYFCRACETRHGLICAARPLTPREKTVTSARSSAGGGGETGAEFSQSQWAGVNSIAMGVSPPHQGRPVT</sequence>
<accession>A0A9Q1EW78</accession>
<proteinExistence type="predicted"/>